<evidence type="ECO:0000313" key="3">
    <source>
        <dbReference type="Proteomes" id="UP000813461"/>
    </source>
</evidence>
<dbReference type="Proteomes" id="UP000813461">
    <property type="component" value="Unassembled WGS sequence"/>
</dbReference>
<proteinExistence type="predicted"/>
<protein>
    <recommendedName>
        <fullName evidence="4">F-box domain-containing protein</fullName>
    </recommendedName>
</protein>
<dbReference type="AlphaFoldDB" id="A0A8K0RGS8"/>
<dbReference type="OrthoDB" id="5421601at2759"/>
<organism evidence="2 3">
    <name type="scientific">Paraphoma chrysanthemicola</name>
    <dbReference type="NCBI Taxonomy" id="798071"/>
    <lineage>
        <taxon>Eukaryota</taxon>
        <taxon>Fungi</taxon>
        <taxon>Dikarya</taxon>
        <taxon>Ascomycota</taxon>
        <taxon>Pezizomycotina</taxon>
        <taxon>Dothideomycetes</taxon>
        <taxon>Pleosporomycetidae</taxon>
        <taxon>Pleosporales</taxon>
        <taxon>Pleosporineae</taxon>
        <taxon>Phaeosphaeriaceae</taxon>
        <taxon>Paraphoma</taxon>
    </lineage>
</organism>
<sequence>MALLGLPLELLDAVISLTVPAGIESFSLSCKAVYTRAASQILRHNELKKRWRCTTTHDRRRDTLRILHTISRDPCVAQYIESLSLWSGVRDDDEFLPNDDEFLPNEEDIELIKALVVKSELFETASIDPEDWWSAIKEENFDSDEDDFRDDHALHTTISLLSFLPNLKALQLPSGWYDPGGRRWEDGWHETKARLTAMTDALVAASKSSGSALSKLQYIIPSTEQGYESRHDLQCLEPFMSLDNLEEIYIVSCIAVDDGYTGIPFAWRFPSLGSSLRRIELAYCCIDADGLSILIQHTPLLEVFRYGHQTKWHGCEQDWNAGAFVDTLGEYCGGTITNLAITLDTLFGDIKERVASFTAFTVLEELEIDLQILCDPSIESHLQQDDRSEFTAESASCRDTKVPRLRDVLPGSIINVDINVYDQKQDEEALKALLQDFWWDREKFKYLDKVIVRQYCYDWAKPLLKGTGVKRGIYNLDFQERMKMPAWKRAFEWRVEGIRGLHPRCVRGEDVGGAKSGDVATIVT</sequence>
<reference evidence="2" key="1">
    <citation type="journal article" date="2021" name="Nat. Commun.">
        <title>Genetic determinants of endophytism in the Arabidopsis root mycobiome.</title>
        <authorList>
            <person name="Mesny F."/>
            <person name="Miyauchi S."/>
            <person name="Thiergart T."/>
            <person name="Pickel B."/>
            <person name="Atanasova L."/>
            <person name="Karlsson M."/>
            <person name="Huettel B."/>
            <person name="Barry K.W."/>
            <person name="Haridas S."/>
            <person name="Chen C."/>
            <person name="Bauer D."/>
            <person name="Andreopoulos W."/>
            <person name="Pangilinan J."/>
            <person name="LaButti K."/>
            <person name="Riley R."/>
            <person name="Lipzen A."/>
            <person name="Clum A."/>
            <person name="Drula E."/>
            <person name="Henrissat B."/>
            <person name="Kohler A."/>
            <person name="Grigoriev I.V."/>
            <person name="Martin F.M."/>
            <person name="Hacquard S."/>
        </authorList>
    </citation>
    <scope>NUCLEOTIDE SEQUENCE</scope>
    <source>
        <strain evidence="2">MPI-SDFR-AT-0120</strain>
    </source>
</reference>
<keyword evidence="3" id="KW-1185">Reference proteome</keyword>
<feature type="signal peptide" evidence="1">
    <location>
        <begin position="1"/>
        <end position="16"/>
    </location>
</feature>
<name>A0A8K0RGS8_9PLEO</name>
<keyword evidence="1" id="KW-0732">Signal</keyword>
<dbReference type="EMBL" id="JAGMVJ010000002">
    <property type="protein sequence ID" value="KAH7092996.1"/>
    <property type="molecule type" value="Genomic_DNA"/>
</dbReference>
<feature type="chain" id="PRO_5035447589" description="F-box domain-containing protein" evidence="1">
    <location>
        <begin position="17"/>
        <end position="524"/>
    </location>
</feature>
<comment type="caution">
    <text evidence="2">The sequence shown here is derived from an EMBL/GenBank/DDBJ whole genome shotgun (WGS) entry which is preliminary data.</text>
</comment>
<gene>
    <name evidence="2" type="ORF">FB567DRAFT_587446</name>
</gene>
<evidence type="ECO:0008006" key="4">
    <source>
        <dbReference type="Google" id="ProtNLM"/>
    </source>
</evidence>
<evidence type="ECO:0000313" key="2">
    <source>
        <dbReference type="EMBL" id="KAH7092996.1"/>
    </source>
</evidence>
<evidence type="ECO:0000256" key="1">
    <source>
        <dbReference type="SAM" id="SignalP"/>
    </source>
</evidence>
<accession>A0A8K0RGS8</accession>